<dbReference type="GO" id="GO:0051539">
    <property type="term" value="F:4 iron, 4 sulfur cluster binding"/>
    <property type="evidence" value="ECO:0007669"/>
    <property type="project" value="UniProtKB-KW"/>
</dbReference>
<dbReference type="GO" id="GO:0019104">
    <property type="term" value="F:DNA N-glycosylase activity"/>
    <property type="evidence" value="ECO:0007669"/>
    <property type="project" value="TreeGrafter"/>
</dbReference>
<evidence type="ECO:0000256" key="2">
    <source>
        <dbReference type="ARBA" id="ARBA00008343"/>
    </source>
</evidence>
<dbReference type="PROSITE" id="PS00764">
    <property type="entry name" value="ENDONUCLEASE_III_1"/>
    <property type="match status" value="1"/>
</dbReference>
<evidence type="ECO:0000259" key="11">
    <source>
        <dbReference type="SMART" id="SM00478"/>
    </source>
</evidence>
<dbReference type="PANTHER" id="PTHR10359:SF18">
    <property type="entry name" value="ENDONUCLEASE III"/>
    <property type="match status" value="1"/>
</dbReference>
<evidence type="ECO:0000256" key="3">
    <source>
        <dbReference type="ARBA" id="ARBA00022485"/>
    </source>
</evidence>
<dbReference type="EMBL" id="CP003378">
    <property type="protein sequence ID" value="AFZ70409.1"/>
    <property type="molecule type" value="Genomic_DNA"/>
</dbReference>
<dbReference type="eggNOG" id="arCOG00459">
    <property type="taxonomic scope" value="Archaea"/>
</dbReference>
<dbReference type="KEGG" id="clg:Calag_0658"/>
<dbReference type="STRING" id="1056495.Calag_0658"/>
<name>L0AAF4_CALLD</name>
<dbReference type="Proteomes" id="UP000010469">
    <property type="component" value="Chromosome"/>
</dbReference>
<keyword evidence="12" id="KW-0255">Endonuclease</keyword>
<dbReference type="InterPro" id="IPR011257">
    <property type="entry name" value="DNA_glycosylase"/>
</dbReference>
<dbReference type="Gene3D" id="1.10.340.30">
    <property type="entry name" value="Hypothetical protein, domain 2"/>
    <property type="match status" value="1"/>
</dbReference>
<keyword evidence="10" id="KW-0326">Glycosidase</keyword>
<keyword evidence="7" id="KW-0408">Iron</keyword>
<evidence type="ECO:0000256" key="10">
    <source>
        <dbReference type="ARBA" id="ARBA00023295"/>
    </source>
</evidence>
<dbReference type="PANTHER" id="PTHR10359">
    <property type="entry name" value="A/G-SPECIFIC ADENINE GLYCOSYLASE/ENDONUCLEASE III"/>
    <property type="match status" value="1"/>
</dbReference>
<evidence type="ECO:0000313" key="12">
    <source>
        <dbReference type="EMBL" id="AFZ70409.1"/>
    </source>
</evidence>
<keyword evidence="8" id="KW-0411">Iron-sulfur</keyword>
<dbReference type="InterPro" id="IPR023170">
    <property type="entry name" value="HhH_base_excis_C"/>
</dbReference>
<accession>L0AAF4</accession>
<reference evidence="13" key="1">
    <citation type="submission" date="2012-03" db="EMBL/GenBank/DDBJ databases">
        <title>Complete genome of Caldisphaera lagunensis DSM 15908.</title>
        <authorList>
            <person name="Lucas S."/>
            <person name="Copeland A."/>
            <person name="Lapidus A."/>
            <person name="Glavina del Rio T."/>
            <person name="Dalin E."/>
            <person name="Tice H."/>
            <person name="Bruce D."/>
            <person name="Goodwin L."/>
            <person name="Pitluck S."/>
            <person name="Peters L."/>
            <person name="Mikhailova N."/>
            <person name="Teshima H."/>
            <person name="Kyrpides N."/>
            <person name="Mavromatis K."/>
            <person name="Ivanova N."/>
            <person name="Brettin T."/>
            <person name="Detter J.C."/>
            <person name="Han C."/>
            <person name="Larimer F."/>
            <person name="Land M."/>
            <person name="Hauser L."/>
            <person name="Markowitz V."/>
            <person name="Cheng J.-F."/>
            <person name="Hugenholtz P."/>
            <person name="Woyke T."/>
            <person name="Wu D."/>
            <person name="Spring S."/>
            <person name="Schroeder M."/>
            <person name="Brambilla E."/>
            <person name="Klenk H.-P."/>
            <person name="Eisen J.A."/>
        </authorList>
    </citation>
    <scope>NUCLEOTIDE SEQUENCE [LARGE SCALE GENOMIC DNA]</scope>
    <source>
        <strain evidence="13">DSM 15908 / JCM 11604 / IC-154</strain>
    </source>
</reference>
<comment type="cofactor">
    <cofactor evidence="1">
        <name>[4Fe-4S] cluster</name>
        <dbReference type="ChEBI" id="CHEBI:49883"/>
    </cofactor>
</comment>
<dbReference type="PIRSF" id="PIRSF001435">
    <property type="entry name" value="Nth"/>
    <property type="match status" value="1"/>
</dbReference>
<dbReference type="InterPro" id="IPR003651">
    <property type="entry name" value="Endonuclease3_FeS-loop_motif"/>
</dbReference>
<evidence type="ECO:0000256" key="9">
    <source>
        <dbReference type="ARBA" id="ARBA00023204"/>
    </source>
</evidence>
<dbReference type="AlphaFoldDB" id="L0AAF4"/>
<organism evidence="12 13">
    <name type="scientific">Caldisphaera lagunensis (strain DSM 15908 / JCM 11604 / ANMR 0165 / IC-154)</name>
    <dbReference type="NCBI Taxonomy" id="1056495"/>
    <lineage>
        <taxon>Archaea</taxon>
        <taxon>Thermoproteota</taxon>
        <taxon>Thermoprotei</taxon>
        <taxon>Acidilobales</taxon>
        <taxon>Caldisphaeraceae</taxon>
        <taxon>Caldisphaera</taxon>
    </lineage>
</organism>
<protein>
    <submittedName>
        <fullName evidence="12">Putative endoIII-related endonuclease</fullName>
    </submittedName>
</protein>
<evidence type="ECO:0000256" key="6">
    <source>
        <dbReference type="ARBA" id="ARBA00022801"/>
    </source>
</evidence>
<evidence type="ECO:0000256" key="8">
    <source>
        <dbReference type="ARBA" id="ARBA00023014"/>
    </source>
</evidence>
<keyword evidence="6" id="KW-0378">Hydrolase</keyword>
<dbReference type="GO" id="GO:0046872">
    <property type="term" value="F:metal ion binding"/>
    <property type="evidence" value="ECO:0007669"/>
    <property type="project" value="UniProtKB-KW"/>
</dbReference>
<dbReference type="InParanoid" id="L0AAF4"/>
<evidence type="ECO:0000256" key="7">
    <source>
        <dbReference type="ARBA" id="ARBA00023004"/>
    </source>
</evidence>
<dbReference type="GO" id="GO:0006285">
    <property type="term" value="P:base-excision repair, AP site formation"/>
    <property type="evidence" value="ECO:0007669"/>
    <property type="project" value="TreeGrafter"/>
</dbReference>
<evidence type="ECO:0000256" key="4">
    <source>
        <dbReference type="ARBA" id="ARBA00022723"/>
    </source>
</evidence>
<dbReference type="GO" id="GO:0004519">
    <property type="term" value="F:endonuclease activity"/>
    <property type="evidence" value="ECO:0007669"/>
    <property type="project" value="UniProtKB-KW"/>
</dbReference>
<keyword evidence="9" id="KW-0234">DNA repair</keyword>
<feature type="domain" description="HhH-GPD" evidence="11">
    <location>
        <begin position="59"/>
        <end position="212"/>
    </location>
</feature>
<keyword evidence="5" id="KW-0227">DNA damage</keyword>
<dbReference type="CDD" id="cd00056">
    <property type="entry name" value="ENDO3c"/>
    <property type="match status" value="1"/>
</dbReference>
<keyword evidence="3" id="KW-0004">4Fe-4S</keyword>
<sequence length="235" mass="26608">MNESSLCELVKMLNRIKGNGKEIYEVLAKNLEINDNDFAPVVAMSKNNNPFSILVSIILSQNTTDKNAIKAFNNLYEKTGLDPEKIVDLGVDNVSEIIRTAGLPKQKSHSIIELAKFVKEKGEKYLLEKDPLQLKNELMRIPGIGEKTSDVFLSFTRNYPVFPVDTHIRRIALRWGLSDKNSYKSISQALIEFFGPDLSNKAHKLLITFGRIYCKAKNPRCKECFLKEICPSAQI</sequence>
<dbReference type="SUPFAM" id="SSF48150">
    <property type="entry name" value="DNA-glycosylase"/>
    <property type="match status" value="1"/>
</dbReference>
<dbReference type="SMART" id="SM00525">
    <property type="entry name" value="FES"/>
    <property type="match status" value="1"/>
</dbReference>
<dbReference type="FunCoup" id="L0AAF4">
    <property type="interactions" value="58"/>
</dbReference>
<evidence type="ECO:0000256" key="1">
    <source>
        <dbReference type="ARBA" id="ARBA00001966"/>
    </source>
</evidence>
<keyword evidence="4" id="KW-0479">Metal-binding</keyword>
<dbReference type="InterPro" id="IPR003265">
    <property type="entry name" value="HhH-GPD_domain"/>
</dbReference>
<dbReference type="HOGENOM" id="CLU_012862_3_4_2"/>
<dbReference type="SMART" id="SM00478">
    <property type="entry name" value="ENDO3c"/>
    <property type="match status" value="1"/>
</dbReference>
<comment type="similarity">
    <text evidence="2">Belongs to the Nth/MutY family.</text>
</comment>
<dbReference type="Pfam" id="PF00730">
    <property type="entry name" value="HhH-GPD"/>
    <property type="match status" value="1"/>
</dbReference>
<keyword evidence="12" id="KW-0540">Nuclease</keyword>
<evidence type="ECO:0000313" key="13">
    <source>
        <dbReference type="Proteomes" id="UP000010469"/>
    </source>
</evidence>
<gene>
    <name evidence="12" type="ordered locus">Calag_0658</name>
</gene>
<dbReference type="InterPro" id="IPR004035">
    <property type="entry name" value="Endouclease-III_FeS-bd_BS"/>
</dbReference>
<keyword evidence="13" id="KW-1185">Reference proteome</keyword>
<proteinExistence type="inferred from homology"/>
<dbReference type="Gene3D" id="1.10.1670.10">
    <property type="entry name" value="Helix-hairpin-Helix base-excision DNA repair enzymes (C-terminal)"/>
    <property type="match status" value="1"/>
</dbReference>
<evidence type="ECO:0000256" key="5">
    <source>
        <dbReference type="ARBA" id="ARBA00022763"/>
    </source>
</evidence>